<dbReference type="RefSeq" id="WP_377945496.1">
    <property type="nucleotide sequence ID" value="NZ_JBHUCX010000095.1"/>
</dbReference>
<name>A0ABW4JPT3_9BACL</name>
<dbReference type="PANTHER" id="PTHR20883">
    <property type="entry name" value="PHYTANOYL-COA DIOXYGENASE DOMAIN CONTAINING 1"/>
    <property type="match status" value="1"/>
</dbReference>
<gene>
    <name evidence="1" type="ORF">ACFSB2_23250</name>
</gene>
<dbReference type="Pfam" id="PF05721">
    <property type="entry name" value="PhyH"/>
    <property type="match status" value="1"/>
</dbReference>
<dbReference type="PANTHER" id="PTHR20883:SF48">
    <property type="entry name" value="ECTOINE DIOXYGENASE"/>
    <property type="match status" value="1"/>
</dbReference>
<evidence type="ECO:0000313" key="1">
    <source>
        <dbReference type="EMBL" id="MFD1677583.1"/>
    </source>
</evidence>
<comment type="caution">
    <text evidence="1">The sequence shown here is derived from an EMBL/GenBank/DDBJ whole genome shotgun (WGS) entry which is preliminary data.</text>
</comment>
<accession>A0ABW4JPT3</accession>
<keyword evidence="1" id="KW-0223">Dioxygenase</keyword>
<keyword evidence="2" id="KW-1185">Reference proteome</keyword>
<proteinExistence type="predicted"/>
<sequence length="275" mass="30310">MSTERLGHLIRKSDVETFQQEGYLILRNLFSAAEVEALKDNFMSMHAKGSIPGCFTAVPVEEAKASGDILKAYPRMMHPHRVNDIAMAYMLDQRVMDILRQLLGEEPIAAQSMLYFKPPGARGQALHQDNFYLQVEPGTCIAAWTPLDDVDEENGGLFVVPNTQKEEIQCPHTADAAVSFTTDEVDVPEGLTPVPVILAAGDVLFFNGNVIHGSYPNESKDRFRRAFICHYAGESAKKISQWYFPLYAADGSVVEREVNTSGGPCGTEYAAVGPH</sequence>
<dbReference type="Gene3D" id="2.60.120.620">
    <property type="entry name" value="q2cbj1_9rhob like domain"/>
    <property type="match status" value="1"/>
</dbReference>
<dbReference type="SUPFAM" id="SSF51197">
    <property type="entry name" value="Clavaminate synthase-like"/>
    <property type="match status" value="1"/>
</dbReference>
<dbReference type="InterPro" id="IPR008775">
    <property type="entry name" value="Phytyl_CoA_dOase-like"/>
</dbReference>
<dbReference type="EMBL" id="JBHUCX010000095">
    <property type="protein sequence ID" value="MFD1677583.1"/>
    <property type="molecule type" value="Genomic_DNA"/>
</dbReference>
<reference evidence="2" key="1">
    <citation type="journal article" date="2019" name="Int. J. Syst. Evol. Microbiol.">
        <title>The Global Catalogue of Microorganisms (GCM) 10K type strain sequencing project: providing services to taxonomists for standard genome sequencing and annotation.</title>
        <authorList>
            <consortium name="The Broad Institute Genomics Platform"/>
            <consortium name="The Broad Institute Genome Sequencing Center for Infectious Disease"/>
            <person name="Wu L."/>
            <person name="Ma J."/>
        </authorList>
    </citation>
    <scope>NUCLEOTIDE SEQUENCE [LARGE SCALE GENOMIC DNA]</scope>
    <source>
        <strain evidence="2">CGMCC 1.12286</strain>
    </source>
</reference>
<keyword evidence="1" id="KW-0560">Oxidoreductase</keyword>
<organism evidence="1 2">
    <name type="scientific">Alicyclobacillus fodiniaquatilis</name>
    <dbReference type="NCBI Taxonomy" id="1661150"/>
    <lineage>
        <taxon>Bacteria</taxon>
        <taxon>Bacillati</taxon>
        <taxon>Bacillota</taxon>
        <taxon>Bacilli</taxon>
        <taxon>Bacillales</taxon>
        <taxon>Alicyclobacillaceae</taxon>
        <taxon>Alicyclobacillus</taxon>
    </lineage>
</organism>
<dbReference type="GO" id="GO:0051213">
    <property type="term" value="F:dioxygenase activity"/>
    <property type="evidence" value="ECO:0007669"/>
    <property type="project" value="UniProtKB-KW"/>
</dbReference>
<dbReference type="Proteomes" id="UP001597079">
    <property type="component" value="Unassembled WGS sequence"/>
</dbReference>
<protein>
    <submittedName>
        <fullName evidence="1">Phytanoyl-CoA dioxygenase family protein</fullName>
    </submittedName>
</protein>
<evidence type="ECO:0000313" key="2">
    <source>
        <dbReference type="Proteomes" id="UP001597079"/>
    </source>
</evidence>